<dbReference type="AlphaFoldDB" id="A0AAW0QJZ6"/>
<reference evidence="1 2" key="1">
    <citation type="submission" date="2023-01" db="EMBL/GenBank/DDBJ databases">
        <title>Analysis of 21 Apiospora genomes using comparative genomics revels a genus with tremendous synthesis potential of carbohydrate active enzymes and secondary metabolites.</title>
        <authorList>
            <person name="Sorensen T."/>
        </authorList>
    </citation>
    <scope>NUCLEOTIDE SEQUENCE [LARGE SCALE GENOMIC DNA]</scope>
    <source>
        <strain evidence="1 2">CBS 117206</strain>
    </source>
</reference>
<evidence type="ECO:0000313" key="2">
    <source>
        <dbReference type="Proteomes" id="UP001392437"/>
    </source>
</evidence>
<sequence length="261" mass="27591">MTDHYRRSRLRKLQKRLVYDAKYMSDAIVSWLTFENGKDVNEASGAAVVVTTGEAATDVGATGLSRTATGVLGVAEIDLFHRPVEVPSVATATDTYRKTDVADVAVVRRPDQCLPTPEARPHGLGPALARFPVAGVVAGGQAHGRSLHRDGTIDPVDHRLVAKRRASGQGLESEMTRPAGAAAGKIHRRLTALLSRPAADIRRHQRDADIPVREVGPDLPLEAAADDHAGRGLRRTLVHAVAVLAASPSGSSSAAVVPLAD</sequence>
<name>A0AAW0QJZ6_9PEZI</name>
<gene>
    <name evidence="1" type="ORF">PG999_013486</name>
</gene>
<dbReference type="Proteomes" id="UP001392437">
    <property type="component" value="Unassembled WGS sequence"/>
</dbReference>
<keyword evidence="2" id="KW-1185">Reference proteome</keyword>
<organism evidence="1 2">
    <name type="scientific">Apiospora kogelbergensis</name>
    <dbReference type="NCBI Taxonomy" id="1337665"/>
    <lineage>
        <taxon>Eukaryota</taxon>
        <taxon>Fungi</taxon>
        <taxon>Dikarya</taxon>
        <taxon>Ascomycota</taxon>
        <taxon>Pezizomycotina</taxon>
        <taxon>Sordariomycetes</taxon>
        <taxon>Xylariomycetidae</taxon>
        <taxon>Amphisphaeriales</taxon>
        <taxon>Apiosporaceae</taxon>
        <taxon>Apiospora</taxon>
    </lineage>
</organism>
<accession>A0AAW0QJZ6</accession>
<proteinExistence type="predicted"/>
<evidence type="ECO:0000313" key="1">
    <source>
        <dbReference type="EMBL" id="KAK8095464.1"/>
    </source>
</evidence>
<comment type="caution">
    <text evidence="1">The sequence shown here is derived from an EMBL/GenBank/DDBJ whole genome shotgun (WGS) entry which is preliminary data.</text>
</comment>
<protein>
    <submittedName>
        <fullName evidence="1">Uncharacterized protein</fullName>
    </submittedName>
</protein>
<dbReference type="EMBL" id="JAQQWP010000011">
    <property type="protein sequence ID" value="KAK8095464.1"/>
    <property type="molecule type" value="Genomic_DNA"/>
</dbReference>